<dbReference type="InterPro" id="IPR009078">
    <property type="entry name" value="Ferritin-like_SF"/>
</dbReference>
<dbReference type="Proteomes" id="UP000007239">
    <property type="component" value="Chromosome"/>
</dbReference>
<accession>F6BHV4</accession>
<sequence length="211" mass="23676">MENKESIMKVLSDGINSEALAIEQYMADLDKIRNPYVRNIFKKVLFDEKSHQNSFKRAYDFFGKTGNNELTWQDNVSMRFKMLGNFMGTNTTKGFLLGISAAVILASIGPNIKRALKPIAVGAVSGAMTVSEKMKNLADAAKQNIDVIAKDAVKYKDEQLSKMRSDSDEIAKSIIEELQKERDDALKEAQDLKARMDALEKEISELSKNKE</sequence>
<protein>
    <recommendedName>
        <fullName evidence="4">Rubrerythrin diiron-binding domain-containing protein</fullName>
    </recommendedName>
</protein>
<gene>
    <name evidence="2" type="ordered locus">Thexy_0572</name>
</gene>
<evidence type="ECO:0000313" key="3">
    <source>
        <dbReference type="Proteomes" id="UP000007239"/>
    </source>
</evidence>
<evidence type="ECO:0000256" key="1">
    <source>
        <dbReference type="SAM" id="Coils"/>
    </source>
</evidence>
<evidence type="ECO:0000313" key="2">
    <source>
        <dbReference type="EMBL" id="AEF16623.1"/>
    </source>
</evidence>
<dbReference type="SUPFAM" id="SSF47240">
    <property type="entry name" value="Ferritin-like"/>
    <property type="match status" value="1"/>
</dbReference>
<organism evidence="2 3">
    <name type="scientific">Thermoanaerobacterium xylanolyticum (strain ATCC 49914 / DSM 7097 / LX-11)</name>
    <dbReference type="NCBI Taxonomy" id="858215"/>
    <lineage>
        <taxon>Bacteria</taxon>
        <taxon>Bacillati</taxon>
        <taxon>Bacillota</taxon>
        <taxon>Clostridia</taxon>
        <taxon>Thermoanaerobacterales</taxon>
        <taxon>Thermoanaerobacteraceae</taxon>
        <taxon>Thermoanaerobacterium</taxon>
    </lineage>
</organism>
<name>F6BHV4_THEXL</name>
<proteinExistence type="predicted"/>
<dbReference type="RefSeq" id="WP_013787374.1">
    <property type="nucleotide sequence ID" value="NC_015555.1"/>
</dbReference>
<dbReference type="HOGENOM" id="CLU_1304392_0_0_9"/>
<keyword evidence="3" id="KW-1185">Reference proteome</keyword>
<dbReference type="AlphaFoldDB" id="F6BHV4"/>
<dbReference type="KEGG" id="txy:Thexy_0572"/>
<keyword evidence="1" id="KW-0175">Coiled coil</keyword>
<reference evidence="2" key="1">
    <citation type="submission" date="2011-05" db="EMBL/GenBank/DDBJ databases">
        <title>Complete sequence of Thermoanaerobacterium xylanolyticum LX-11.</title>
        <authorList>
            <consortium name="US DOE Joint Genome Institute"/>
            <person name="Lucas S."/>
            <person name="Han J."/>
            <person name="Lapidus A."/>
            <person name="Cheng J.-F."/>
            <person name="Goodwin L."/>
            <person name="Pitluck S."/>
            <person name="Peters L."/>
            <person name="Mikhailova N."/>
            <person name="Lu M."/>
            <person name="Han C."/>
            <person name="Tapia R."/>
            <person name="Land M."/>
            <person name="Hauser L."/>
            <person name="Kyrpides N."/>
            <person name="Ivanova N."/>
            <person name="Pagani I."/>
            <person name="Hemme C."/>
            <person name="Woyke T."/>
        </authorList>
    </citation>
    <scope>NUCLEOTIDE SEQUENCE</scope>
    <source>
        <strain evidence="2">LX-11</strain>
    </source>
</reference>
<feature type="coiled-coil region" evidence="1">
    <location>
        <begin position="168"/>
        <end position="209"/>
    </location>
</feature>
<dbReference type="EMBL" id="CP002739">
    <property type="protein sequence ID" value="AEF16623.1"/>
    <property type="molecule type" value="Genomic_DNA"/>
</dbReference>
<dbReference type="Gene3D" id="1.20.5.420">
    <property type="entry name" value="Immunoglobulin FC, subunit C"/>
    <property type="match status" value="1"/>
</dbReference>
<evidence type="ECO:0008006" key="4">
    <source>
        <dbReference type="Google" id="ProtNLM"/>
    </source>
</evidence>
<dbReference type="STRING" id="858215.Thexy_0572"/>